<dbReference type="PANTHER" id="PTHR30246">
    <property type="entry name" value="2-KETO-3-DEOXY-6-PHOSPHOGLUCONATE ALDOLASE"/>
    <property type="match status" value="1"/>
</dbReference>
<dbReference type="SUPFAM" id="SSF51569">
    <property type="entry name" value="Aldolase"/>
    <property type="match status" value="1"/>
</dbReference>
<dbReference type="InterPro" id="IPR013785">
    <property type="entry name" value="Aldolase_TIM"/>
</dbReference>
<gene>
    <name evidence="6" type="ORF">FHK87_24740</name>
</gene>
<comment type="pathway">
    <text evidence="1">Carbohydrate acid metabolism.</text>
</comment>
<dbReference type="PANTHER" id="PTHR30246:SF1">
    <property type="entry name" value="2-DEHYDRO-3-DEOXY-6-PHOSPHOGALACTONATE ALDOLASE-RELATED"/>
    <property type="match status" value="1"/>
</dbReference>
<evidence type="ECO:0000256" key="1">
    <source>
        <dbReference type="ARBA" id="ARBA00004761"/>
    </source>
</evidence>
<comment type="caution">
    <text evidence="6">The sequence shown here is derived from an EMBL/GenBank/DDBJ whole genome shotgun (WGS) entry which is preliminary data.</text>
</comment>
<accession>A0A504IY11</accession>
<name>A0A504IY11_9FLAO</name>
<comment type="subunit">
    <text evidence="3">Homotrimer.</text>
</comment>
<dbReference type="EMBL" id="VFWZ01000011">
    <property type="protein sequence ID" value="TPN81195.1"/>
    <property type="molecule type" value="Genomic_DNA"/>
</dbReference>
<dbReference type="OrthoDB" id="9802667at2"/>
<protein>
    <submittedName>
        <fullName evidence="6">Bifunctional 4-hydroxy-2-oxoglutarate aldolase/2-dehydro-3-deoxy-phosphogluconate aldolase</fullName>
    </submittedName>
</protein>
<evidence type="ECO:0000313" key="6">
    <source>
        <dbReference type="EMBL" id="TPN81195.1"/>
    </source>
</evidence>
<keyword evidence="4" id="KW-0456">Lyase</keyword>
<dbReference type="RefSeq" id="WP_140597569.1">
    <property type="nucleotide sequence ID" value="NZ_VFWZ01000011.1"/>
</dbReference>
<evidence type="ECO:0000256" key="5">
    <source>
        <dbReference type="ARBA" id="ARBA00023277"/>
    </source>
</evidence>
<sequence>MIKVYSEEEILHKMNLTGMIPVFSHGDISVCKSVLDICYESGIRVFEFTNRQSNALDIFSELVEYSDQYKDLVLGVGTIFEPSVASKFINAGARFIISPALIPELADVAFQNKITWIPGCATVSEVYNATKLGAKLIKAFPGNLLGATFVKAVKSVIPEVKIMPTGGVEPTEKNLKTWFDAGVHCVGMGSQLFKKECLDSHEYQNLKNDIISVLTIINSLRN</sequence>
<keyword evidence="7" id="KW-1185">Reference proteome</keyword>
<dbReference type="CDD" id="cd00452">
    <property type="entry name" value="KDPG_aldolase"/>
    <property type="match status" value="1"/>
</dbReference>
<organism evidence="6 7">
    <name type="scientific">Aquimarina algicola</name>
    <dbReference type="NCBI Taxonomy" id="2589995"/>
    <lineage>
        <taxon>Bacteria</taxon>
        <taxon>Pseudomonadati</taxon>
        <taxon>Bacteroidota</taxon>
        <taxon>Flavobacteriia</taxon>
        <taxon>Flavobacteriales</taxon>
        <taxon>Flavobacteriaceae</taxon>
        <taxon>Aquimarina</taxon>
    </lineage>
</organism>
<dbReference type="AlphaFoldDB" id="A0A504IY11"/>
<proteinExistence type="inferred from homology"/>
<dbReference type="GO" id="GO:0016829">
    <property type="term" value="F:lyase activity"/>
    <property type="evidence" value="ECO:0007669"/>
    <property type="project" value="UniProtKB-KW"/>
</dbReference>
<dbReference type="InterPro" id="IPR000887">
    <property type="entry name" value="Aldlse_KDPG_KHG"/>
</dbReference>
<keyword evidence="5" id="KW-0119">Carbohydrate metabolism</keyword>
<dbReference type="Pfam" id="PF01081">
    <property type="entry name" value="Aldolase"/>
    <property type="match status" value="1"/>
</dbReference>
<dbReference type="Proteomes" id="UP000315540">
    <property type="component" value="Unassembled WGS sequence"/>
</dbReference>
<evidence type="ECO:0000313" key="7">
    <source>
        <dbReference type="Proteomes" id="UP000315540"/>
    </source>
</evidence>
<dbReference type="Gene3D" id="3.20.20.70">
    <property type="entry name" value="Aldolase class I"/>
    <property type="match status" value="1"/>
</dbReference>
<reference evidence="6 7" key="1">
    <citation type="submission" date="2019-06" db="EMBL/GenBank/DDBJ databases">
        <authorList>
            <person name="Meng X."/>
        </authorList>
    </citation>
    <scope>NUCLEOTIDE SEQUENCE [LARGE SCALE GENOMIC DNA]</scope>
    <source>
        <strain evidence="6 7">M625</strain>
    </source>
</reference>
<comment type="similarity">
    <text evidence="2">Belongs to the KHG/KDPG aldolase family.</text>
</comment>
<evidence type="ECO:0000256" key="3">
    <source>
        <dbReference type="ARBA" id="ARBA00011233"/>
    </source>
</evidence>
<evidence type="ECO:0000256" key="4">
    <source>
        <dbReference type="ARBA" id="ARBA00023239"/>
    </source>
</evidence>
<evidence type="ECO:0000256" key="2">
    <source>
        <dbReference type="ARBA" id="ARBA00006906"/>
    </source>
</evidence>